<dbReference type="SUPFAM" id="SSF55729">
    <property type="entry name" value="Acyl-CoA N-acyltransferases (Nat)"/>
    <property type="match status" value="1"/>
</dbReference>
<dbReference type="Pfam" id="PF00583">
    <property type="entry name" value="Acetyltransf_1"/>
    <property type="match status" value="1"/>
</dbReference>
<dbReference type="Gene3D" id="3.40.630.30">
    <property type="match status" value="1"/>
</dbReference>
<reference evidence="2" key="1">
    <citation type="submission" date="2021-04" db="EMBL/GenBank/DDBJ databases">
        <title>Genome based classification of Actinospica acidithermotolerans sp. nov., an actinobacterium isolated from an Indonesian hot spring.</title>
        <authorList>
            <person name="Kusuma A.B."/>
            <person name="Putra K.E."/>
            <person name="Nafisah S."/>
            <person name="Loh J."/>
            <person name="Nouioui I."/>
            <person name="Goodfellow M."/>
        </authorList>
    </citation>
    <scope>NUCLEOTIDE SEQUENCE</scope>
    <source>
        <strain evidence="2">CSCA 57</strain>
    </source>
</reference>
<gene>
    <name evidence="2" type="ORF">KDL01_27735</name>
</gene>
<name>A0A941ET51_9ACTN</name>
<dbReference type="GO" id="GO:0016747">
    <property type="term" value="F:acyltransferase activity, transferring groups other than amino-acyl groups"/>
    <property type="evidence" value="ECO:0007669"/>
    <property type="project" value="InterPro"/>
</dbReference>
<evidence type="ECO:0000259" key="1">
    <source>
        <dbReference type="PROSITE" id="PS51186"/>
    </source>
</evidence>
<evidence type="ECO:0000313" key="2">
    <source>
        <dbReference type="EMBL" id="MBR7837100.1"/>
    </source>
</evidence>
<evidence type="ECO:0000313" key="3">
    <source>
        <dbReference type="Proteomes" id="UP000675781"/>
    </source>
</evidence>
<dbReference type="AlphaFoldDB" id="A0A941ET51"/>
<dbReference type="CDD" id="cd04301">
    <property type="entry name" value="NAT_SF"/>
    <property type="match status" value="1"/>
</dbReference>
<feature type="domain" description="N-acetyltransferase" evidence="1">
    <location>
        <begin position="3"/>
        <end position="193"/>
    </location>
</feature>
<comment type="caution">
    <text evidence="2">The sequence shown here is derived from an EMBL/GenBank/DDBJ whole genome shotgun (WGS) entry which is preliminary data.</text>
</comment>
<dbReference type="RefSeq" id="WP_212531570.1">
    <property type="nucleotide sequence ID" value="NZ_JAGSOG010000181.1"/>
</dbReference>
<proteinExistence type="predicted"/>
<dbReference type="PROSITE" id="PS51186">
    <property type="entry name" value="GNAT"/>
    <property type="match status" value="1"/>
</dbReference>
<accession>A0A941ET51</accession>
<keyword evidence="3" id="KW-1185">Reference proteome</keyword>
<dbReference type="InterPro" id="IPR000182">
    <property type="entry name" value="GNAT_dom"/>
</dbReference>
<dbReference type="InterPro" id="IPR016181">
    <property type="entry name" value="Acyl_CoA_acyltransferase"/>
</dbReference>
<sequence length="197" mass="21771">MPFTTSPLDADTWPAFAELVERNNGVFGGCWCLGFHQPYAKYQDPAGRSRREQKEDRVRTGRAHAALVFDEQGQAQGWCQYGPLAELPGINHRREYDKDAPPAPDWRITCFYVDKAHRGQGVARAALRGAVEQIALAGGGRTEAIPEVTAGRTAPGRFLYSATVELFEDFGFTRVRQVGKHAWIVTRLIEPAVSVGA</sequence>
<dbReference type="Proteomes" id="UP000675781">
    <property type="component" value="Unassembled WGS sequence"/>
</dbReference>
<protein>
    <submittedName>
        <fullName evidence="2">GNAT family N-acetyltransferase</fullName>
    </submittedName>
</protein>
<dbReference type="EMBL" id="JAGSOG010000181">
    <property type="protein sequence ID" value="MBR7837100.1"/>
    <property type="molecule type" value="Genomic_DNA"/>
</dbReference>
<organism evidence="2 3">
    <name type="scientific">Actinospica durhamensis</name>
    <dbReference type="NCBI Taxonomy" id="1508375"/>
    <lineage>
        <taxon>Bacteria</taxon>
        <taxon>Bacillati</taxon>
        <taxon>Actinomycetota</taxon>
        <taxon>Actinomycetes</taxon>
        <taxon>Catenulisporales</taxon>
        <taxon>Actinospicaceae</taxon>
        <taxon>Actinospica</taxon>
    </lineage>
</organism>